<dbReference type="PANTHER" id="PTHR11012:SF54">
    <property type="entry name" value="CHK KINASE-LIKE DOMAIN-CONTAINING PROTEIN"/>
    <property type="match status" value="1"/>
</dbReference>
<name>A0A835L1D2_SPOEX</name>
<gene>
    <name evidence="2" type="ORF">HW555_008778</name>
</gene>
<dbReference type="Pfam" id="PF02958">
    <property type="entry name" value="EcKL"/>
    <property type="match status" value="8"/>
</dbReference>
<dbReference type="SUPFAM" id="SSF56112">
    <property type="entry name" value="Protein kinase-like (PK-like)"/>
    <property type="match status" value="7"/>
</dbReference>
<dbReference type="Gene3D" id="3.90.1200.10">
    <property type="match status" value="1"/>
</dbReference>
<comment type="caution">
    <text evidence="2">The sequence shown here is derived from an EMBL/GenBank/DDBJ whole genome shotgun (WGS) entry which is preliminary data.</text>
</comment>
<reference evidence="2" key="1">
    <citation type="submission" date="2020-08" db="EMBL/GenBank/DDBJ databases">
        <title>Spodoptera exigua strain:BAW_Kor-Di-RS1 Genome sequencing and assembly.</title>
        <authorList>
            <person name="Kim J."/>
            <person name="Nam H.Y."/>
            <person name="Kwon M."/>
            <person name="Choi J.H."/>
            <person name="Cho S.R."/>
            <person name="Kim G.-H."/>
        </authorList>
    </citation>
    <scope>NUCLEOTIDE SEQUENCE</scope>
    <source>
        <strain evidence="2">BAW_Kor-Di-RS1</strain>
        <tissue evidence="2">Whole-body</tissue>
    </source>
</reference>
<dbReference type="InterPro" id="IPR015897">
    <property type="entry name" value="CHK_kinase-like"/>
</dbReference>
<dbReference type="PANTHER" id="PTHR11012">
    <property type="entry name" value="PROTEIN KINASE-LIKE DOMAIN-CONTAINING"/>
    <property type="match status" value="1"/>
</dbReference>
<feature type="domain" description="CHK kinase-like" evidence="1">
    <location>
        <begin position="1759"/>
        <end position="1946"/>
    </location>
</feature>
<keyword evidence="3" id="KW-1185">Reference proteome</keyword>
<protein>
    <recommendedName>
        <fullName evidence="1">CHK kinase-like domain-containing protein</fullName>
    </recommendedName>
</protein>
<evidence type="ECO:0000313" key="3">
    <source>
        <dbReference type="Proteomes" id="UP000648187"/>
    </source>
</evidence>
<sequence>MATDQESLREYLNKIAREHKYVKPEITIEEISSGGANYTSKLFTAVVREAGKEDLHLFAKVATLSESMRELLPNMYTNEQYMYTQLAKWYEKMEKESGVKEEDRLLFCKFYGFDPSPKREILVLENLLPQGYGPHNRFQSIDWPYAASAVRDLAKMHALSLAFAKRHPKEFKKALEILAVNWDGDVMKSTLQQCSASALNVVNLKNKDALARFLHKSREITWNEITRPTTPARTVIIHRDYRGNNLLHRRREVKSLREYLNKIAREHKYLNPEITIEEISSGGANYTSKLFTAVVREAGKEDLHLFAKVGALSESMRELLPNMYTNEQYMYTQLAKWYEKMEKENGVKEEDRLLFCKFYGFDPSPKREILVLENLLPQGYGPHNRFQSIDWPYAVSAVRDLAKMHALSLAFAKRYPEEFEKALETLQTNWDNDSIKITMDRSAAKAVNVVDPKYKDALTTFLDKMLKINFSKIYAPVKFTPIIIHTDYRGNNLLHRRRERGSQLYIQTVHGGRGEAGKEDLHLFAKVAALSESMFNMAPSAKMIFSIEKYTYTELAMWFEAMERECGVQEEDRLIFCKFYGFDPNPKREILVLENLLPQGYGPHNRFQSIDWPYAATAVRELAKMHALSFAFAEKHPEEFEKAMKTITLEWPPNIMDSIMKQAATSAVKVINPEHKEAFVKFMDEALKTSFLDNFHPANSKVAIIHRDYRGNNLLHRRREKSLREFLNKIAREHKYVDPEITIEEISSGGANYTSKLFTAVVSEAGKEDLHLFAKVAVFSESMRNVVPNVFLLEQYTYTELAKWFETMERECGVPEKDRLVFCKFYGLEPTLNREILVLENLLPQGYGPHDRFQSVDWHYAASAVRELAKMHALSFAFATKYPKEFDNAMKNITLDWPAEILDHMIRQAVPTAVKVVNPENKEAFVKFMDEAMKTTYFDILKPVNSKVAIIHRDYRGNNLLHRRREVNVEPFLREYLNKIAREHKYVDPEITIEEISSGGANYTSKLFTAVVREASKEDLHLFAKLAVIGESMRKDFPEIYETENYAYTKVAKLYESLERESDVPEENRLVFCKFYGFDPSPNREILVLENLLPQGYGPHDRFHSVDWPYAAAAIRELAKMHALSFAFAKRYPGEFEKIFSTLKGIWQTLPFDELAANRIESAVKVLNPKHQDKFINYMKKRQFSITNLWKYNNFKVIMHGDYRGNNLLHRVREVSFVGEHNYVDPEITIEEISSGGANYTSKLFTAVVREAGKEDLHLFAKLAVICESMRKCLPDIYKTENYAYTKLKKIYETLEQESGVLEEGKLVFCKFYGFNPSLNRETLVLENLLPQGYGPHDRFHSIDWPYAAAAVRELAKMHALSFAFAKRYPEEFEKTFTCLKGIWLTLPFDQVMPNRIEVAVKVLNPKHLEKIAIEQNYDENEISIKAVCSGGANYTSKIYKAVLKGGKEEEKEGNKEDLHLFAKCAMFGETFRNKVPILIYDTERYAYSTLMKLYESLQDELPAEHRISFCKCYGFHPTKYEEILVLEDLEVRGYGSYDRFKSLDWQYSSAAITELAKLHALSFALSRYFPEKFDEALDKIKVIYEETSDVIMDKPIESALRTVRSDYRDMLEVFLKKYRKDMYLSALRSVRSTVIVHGDFRANNLMHKIREIAKEQKFVDYNLDIKEISSGGANYTSKLYAVSIIEGSNTLRLFCKVAAIGEKMRAQMQKIYETEHYFYTNLRNIIGNIEGQCGVPNKHKLNVSKYYGSNIKKNEEAMVLEDLTASGYEAYNRFKSIDWPYAQAATRELAKLHASSFAYSIQDPEGFEKVMEKLLFDFKMDDPHMKMYMANMVNKAITTLQNENKTKLKNYYENVDMTEFSRTFKRSRRLALGHGDFRPSNLMHKNLDDGTVDIKIVDLQTLQGGSPVTDLIYFIFTGSDEKFRAQYFDKLLDHYYSELSAAMKRLKLNPDEVFSRADFDYEMKEKLPFGLSLAVFTLPVVTVEMENAPQVDESLDISSFNVEKTSDLYAERLNGVVNDYVKWGILK</sequence>
<accession>A0A835L1D2</accession>
<dbReference type="SMART" id="SM00587">
    <property type="entry name" value="CHK"/>
    <property type="match status" value="1"/>
</dbReference>
<dbReference type="InterPro" id="IPR004119">
    <property type="entry name" value="EcKL"/>
</dbReference>
<dbReference type="EMBL" id="JACKWZ010000178">
    <property type="protein sequence ID" value="KAF9412775.1"/>
    <property type="molecule type" value="Genomic_DNA"/>
</dbReference>
<proteinExistence type="predicted"/>
<evidence type="ECO:0000313" key="2">
    <source>
        <dbReference type="EMBL" id="KAF9412775.1"/>
    </source>
</evidence>
<evidence type="ECO:0000259" key="1">
    <source>
        <dbReference type="SMART" id="SM00587"/>
    </source>
</evidence>
<organism evidence="2 3">
    <name type="scientific">Spodoptera exigua</name>
    <name type="common">Beet armyworm</name>
    <name type="synonym">Noctua fulgens</name>
    <dbReference type="NCBI Taxonomy" id="7107"/>
    <lineage>
        <taxon>Eukaryota</taxon>
        <taxon>Metazoa</taxon>
        <taxon>Ecdysozoa</taxon>
        <taxon>Arthropoda</taxon>
        <taxon>Hexapoda</taxon>
        <taxon>Insecta</taxon>
        <taxon>Pterygota</taxon>
        <taxon>Neoptera</taxon>
        <taxon>Endopterygota</taxon>
        <taxon>Lepidoptera</taxon>
        <taxon>Glossata</taxon>
        <taxon>Ditrysia</taxon>
        <taxon>Noctuoidea</taxon>
        <taxon>Noctuidae</taxon>
        <taxon>Amphipyrinae</taxon>
        <taxon>Spodoptera</taxon>
    </lineage>
</organism>
<dbReference type="InterPro" id="IPR011009">
    <property type="entry name" value="Kinase-like_dom_sf"/>
</dbReference>
<dbReference type="Proteomes" id="UP000648187">
    <property type="component" value="Unassembled WGS sequence"/>
</dbReference>